<dbReference type="Proteomes" id="UP000719412">
    <property type="component" value="Unassembled WGS sequence"/>
</dbReference>
<reference evidence="1" key="2">
    <citation type="submission" date="2021-08" db="EMBL/GenBank/DDBJ databases">
        <authorList>
            <person name="Eriksson T."/>
        </authorList>
    </citation>
    <scope>NUCLEOTIDE SEQUENCE</scope>
    <source>
        <strain evidence="1">Stoneville</strain>
        <tissue evidence="1">Whole head</tissue>
    </source>
</reference>
<reference evidence="1" key="1">
    <citation type="journal article" date="2020" name="J Insects Food Feed">
        <title>The yellow mealworm (Tenebrio molitor) genome: a resource for the emerging insects as food and feed industry.</title>
        <authorList>
            <person name="Eriksson T."/>
            <person name="Andere A."/>
            <person name="Kelstrup H."/>
            <person name="Emery V."/>
            <person name="Picard C."/>
        </authorList>
    </citation>
    <scope>NUCLEOTIDE SEQUENCE</scope>
    <source>
        <strain evidence="1">Stoneville</strain>
        <tissue evidence="1">Whole head</tissue>
    </source>
</reference>
<keyword evidence="2" id="KW-1185">Reference proteome</keyword>
<evidence type="ECO:0000313" key="1">
    <source>
        <dbReference type="EMBL" id="KAH0820721.1"/>
    </source>
</evidence>
<sequence>MSESATLCRPSLGELKVRTRSRTGSRTPTSGAIWRGFTTVHVAVCLCFEGGHLGVFGATGVGVPVEEVYIGWRIQDFPTRVHRTLPSCGFGQRHPCWAIFTPGNPPEGPDREPSARPPFVQVELLPTRSYSVPVQSAILASVDTDTVAD</sequence>
<accession>A0A8J6HVQ4</accession>
<protein>
    <submittedName>
        <fullName evidence="1">Uncharacterized protein</fullName>
    </submittedName>
</protein>
<name>A0A8J6HVQ4_TENMO</name>
<comment type="caution">
    <text evidence="1">The sequence shown here is derived from an EMBL/GenBank/DDBJ whole genome shotgun (WGS) entry which is preliminary data.</text>
</comment>
<dbReference type="EMBL" id="JABDTM020011029">
    <property type="protein sequence ID" value="KAH0820721.1"/>
    <property type="molecule type" value="Genomic_DNA"/>
</dbReference>
<proteinExistence type="predicted"/>
<gene>
    <name evidence="1" type="ORF">GEV33_002070</name>
</gene>
<dbReference type="AlphaFoldDB" id="A0A8J6HVQ4"/>
<organism evidence="1 2">
    <name type="scientific">Tenebrio molitor</name>
    <name type="common">Yellow mealworm beetle</name>
    <dbReference type="NCBI Taxonomy" id="7067"/>
    <lineage>
        <taxon>Eukaryota</taxon>
        <taxon>Metazoa</taxon>
        <taxon>Ecdysozoa</taxon>
        <taxon>Arthropoda</taxon>
        <taxon>Hexapoda</taxon>
        <taxon>Insecta</taxon>
        <taxon>Pterygota</taxon>
        <taxon>Neoptera</taxon>
        <taxon>Endopterygota</taxon>
        <taxon>Coleoptera</taxon>
        <taxon>Polyphaga</taxon>
        <taxon>Cucujiformia</taxon>
        <taxon>Tenebrionidae</taxon>
        <taxon>Tenebrio</taxon>
    </lineage>
</organism>
<evidence type="ECO:0000313" key="2">
    <source>
        <dbReference type="Proteomes" id="UP000719412"/>
    </source>
</evidence>